<proteinExistence type="predicted"/>
<evidence type="ECO:0000313" key="1">
    <source>
        <dbReference type="EMBL" id="WBL78628.1"/>
    </source>
</evidence>
<sequence length="162" mass="16447">MTTLILGARLGLRRKGVRMLALVMLAMLGALVPDRDASASAVLNAAAATATSGLSGCNTSQGKALYNCVADVLERMANDVNSVRVGETQRTLLTAASQLRAASSKAQALSAITQCQAAIAGALRQVKATPGGKMMVPGWGDEGLASIVGVLAKAARLIQAKG</sequence>
<keyword evidence="2" id="KW-1185">Reference proteome</keyword>
<organism evidence="1 2">
    <name type="scientific">Bradyrhizobium xenonodulans</name>
    <dbReference type="NCBI Taxonomy" id="2736875"/>
    <lineage>
        <taxon>Bacteria</taxon>
        <taxon>Pseudomonadati</taxon>
        <taxon>Pseudomonadota</taxon>
        <taxon>Alphaproteobacteria</taxon>
        <taxon>Hyphomicrobiales</taxon>
        <taxon>Nitrobacteraceae</taxon>
        <taxon>Bradyrhizobium</taxon>
    </lineage>
</organism>
<protein>
    <submittedName>
        <fullName evidence="1">Uncharacterized protein</fullName>
    </submittedName>
</protein>
<dbReference type="RefSeq" id="WP_270163895.1">
    <property type="nucleotide sequence ID" value="NZ_CP089391.1"/>
</dbReference>
<evidence type="ECO:0000313" key="2">
    <source>
        <dbReference type="Proteomes" id="UP001179614"/>
    </source>
</evidence>
<reference evidence="1" key="1">
    <citation type="submission" date="2021-12" db="EMBL/GenBank/DDBJ databases">
        <title>Bradyrhizobium xenonodulans sp. nov.</title>
        <authorList>
            <person name="Claassens R."/>
            <person name="Venter S.N."/>
            <person name="Beukes C.W."/>
            <person name="Stepkowski T."/>
            <person name="Steenkamp E.T."/>
        </authorList>
    </citation>
    <scope>NUCLEOTIDE SEQUENCE</scope>
    <source>
        <strain evidence="1">14AB</strain>
    </source>
</reference>
<name>A0ABY7MJR1_9BRAD</name>
<dbReference type="EMBL" id="CP089391">
    <property type="protein sequence ID" value="WBL78628.1"/>
    <property type="molecule type" value="Genomic_DNA"/>
</dbReference>
<accession>A0ABY7MJR1</accession>
<dbReference type="Proteomes" id="UP001179614">
    <property type="component" value="Chromosome"/>
</dbReference>
<gene>
    <name evidence="1" type="ORF">I3J27_37805</name>
</gene>